<feature type="region of interest" description="Disordered" evidence="1">
    <location>
        <begin position="298"/>
        <end position="385"/>
    </location>
</feature>
<feature type="compositionally biased region" description="Acidic residues" evidence="1">
    <location>
        <begin position="343"/>
        <end position="357"/>
    </location>
</feature>
<evidence type="ECO:0000313" key="3">
    <source>
        <dbReference type="Proteomes" id="UP001161017"/>
    </source>
</evidence>
<proteinExistence type="predicted"/>
<organism evidence="2 3">
    <name type="scientific">Ramalina farinacea</name>
    <dbReference type="NCBI Taxonomy" id="258253"/>
    <lineage>
        <taxon>Eukaryota</taxon>
        <taxon>Fungi</taxon>
        <taxon>Dikarya</taxon>
        <taxon>Ascomycota</taxon>
        <taxon>Pezizomycotina</taxon>
        <taxon>Lecanoromycetes</taxon>
        <taxon>OSLEUM clade</taxon>
        <taxon>Lecanoromycetidae</taxon>
        <taxon>Lecanorales</taxon>
        <taxon>Lecanorineae</taxon>
        <taxon>Ramalinaceae</taxon>
        <taxon>Ramalina</taxon>
    </lineage>
</organism>
<protein>
    <submittedName>
        <fullName evidence="2">Uncharacterized protein</fullName>
    </submittedName>
</protein>
<name>A0AA43QRU3_9LECA</name>
<reference evidence="2" key="1">
    <citation type="journal article" date="2023" name="Genome Biol. Evol.">
        <title>First Whole Genome Sequence and Flow Cytometry Genome Size Data for the Lichen-Forming Fungus Ramalina farinacea (Ascomycota).</title>
        <authorList>
            <person name="Llewellyn T."/>
            <person name="Mian S."/>
            <person name="Hill R."/>
            <person name="Leitch I.J."/>
            <person name="Gaya E."/>
        </authorList>
    </citation>
    <scope>NUCLEOTIDE SEQUENCE</scope>
    <source>
        <strain evidence="2">LIQ254RAFAR</strain>
    </source>
</reference>
<evidence type="ECO:0000313" key="2">
    <source>
        <dbReference type="EMBL" id="MDI1491002.1"/>
    </source>
</evidence>
<accession>A0AA43QRU3</accession>
<sequence>MPKSLFAFPMLASEDWKRSVQRVGEQVQADCGQDTLLVGNGNHAYAAGLLKDRIEEQKNILTHGTDVIVLRKAMKAFTVLQHVQLLRLIEPVGILRPLIDLEWPPACTHATKTMGEALLHGGSPFCRFSGPMMEPPTARIVQEKMLSRLASRLTCLELHFDGGPELVQTMNDLSSLARTVLQAAKNLQAIHIGFPSRYPLDLRLEAIFHNIRWDHLRAFGIQAWRLDASEIIRMVKRHRTTLRGLRLRDVQLKKGSEWREVLLALRTEMQMLDWVSLRRIDYSEHFDQLWANTMEVPDEAPAGASDSSDEAEEDNNHDYYPEGDDHGGSPPLSDQESLVGSEVEGEGEDPDDDDEESSSSIAGHTDHGPDADDIAISPDTPITLPFCTCDRSRVEDPADAEELGDNGVSVTYQQRKMWEKWVVGRCPEHA</sequence>
<comment type="caution">
    <text evidence="2">The sequence shown here is derived from an EMBL/GenBank/DDBJ whole genome shotgun (WGS) entry which is preliminary data.</text>
</comment>
<evidence type="ECO:0000256" key="1">
    <source>
        <dbReference type="SAM" id="MobiDB-lite"/>
    </source>
</evidence>
<dbReference type="Proteomes" id="UP001161017">
    <property type="component" value="Unassembled WGS sequence"/>
</dbReference>
<gene>
    <name evidence="2" type="ORF">OHK93_002207</name>
</gene>
<feature type="compositionally biased region" description="Basic and acidic residues" evidence="1">
    <location>
        <begin position="314"/>
        <end position="327"/>
    </location>
</feature>
<dbReference type="EMBL" id="JAPUFD010000013">
    <property type="protein sequence ID" value="MDI1491002.1"/>
    <property type="molecule type" value="Genomic_DNA"/>
</dbReference>
<dbReference type="AlphaFoldDB" id="A0AA43QRU3"/>
<keyword evidence="3" id="KW-1185">Reference proteome</keyword>